<evidence type="ECO:0000256" key="3">
    <source>
        <dbReference type="ARBA" id="ARBA00023163"/>
    </source>
</evidence>
<protein>
    <submittedName>
        <fullName evidence="5">GntR family transcriptional regulator</fullName>
    </submittedName>
</protein>
<dbReference type="PRINTS" id="PR00035">
    <property type="entry name" value="HTHGNTR"/>
</dbReference>
<evidence type="ECO:0000259" key="4">
    <source>
        <dbReference type="PROSITE" id="PS50949"/>
    </source>
</evidence>
<dbReference type="SMART" id="SM00345">
    <property type="entry name" value="HTH_GNTR"/>
    <property type="match status" value="1"/>
</dbReference>
<dbReference type="CDD" id="cd01541">
    <property type="entry name" value="PBP1_AraR"/>
    <property type="match status" value="1"/>
</dbReference>
<organism evidence="5 6">
    <name type="scientific">Candidatus Limivivens merdigallinarum</name>
    <dbReference type="NCBI Taxonomy" id="2840859"/>
    <lineage>
        <taxon>Bacteria</taxon>
        <taxon>Bacillati</taxon>
        <taxon>Bacillota</taxon>
        <taxon>Clostridia</taxon>
        <taxon>Lachnospirales</taxon>
        <taxon>Lachnospiraceae</taxon>
        <taxon>Lachnospiraceae incertae sedis</taxon>
        <taxon>Candidatus Limivivens</taxon>
    </lineage>
</organism>
<evidence type="ECO:0000256" key="1">
    <source>
        <dbReference type="ARBA" id="ARBA00023015"/>
    </source>
</evidence>
<dbReference type="Proteomes" id="UP000886886">
    <property type="component" value="Unassembled WGS sequence"/>
</dbReference>
<dbReference type="InterPro" id="IPR036390">
    <property type="entry name" value="WH_DNA-bd_sf"/>
</dbReference>
<feature type="domain" description="HTH gntR-type" evidence="4">
    <location>
        <begin position="6"/>
        <end position="74"/>
    </location>
</feature>
<evidence type="ECO:0000313" key="5">
    <source>
        <dbReference type="EMBL" id="HIQ95980.1"/>
    </source>
</evidence>
<dbReference type="EMBL" id="DVFT01000081">
    <property type="protein sequence ID" value="HIQ95980.1"/>
    <property type="molecule type" value="Genomic_DNA"/>
</dbReference>
<dbReference type="Pfam" id="PF13377">
    <property type="entry name" value="Peripla_BP_3"/>
    <property type="match status" value="1"/>
</dbReference>
<dbReference type="PANTHER" id="PTHR30146">
    <property type="entry name" value="LACI-RELATED TRANSCRIPTIONAL REPRESSOR"/>
    <property type="match status" value="1"/>
</dbReference>
<dbReference type="GO" id="GO:0003700">
    <property type="term" value="F:DNA-binding transcription factor activity"/>
    <property type="evidence" value="ECO:0007669"/>
    <property type="project" value="InterPro"/>
</dbReference>
<keyword evidence="1" id="KW-0805">Transcription regulation</keyword>
<dbReference type="InterPro" id="IPR046335">
    <property type="entry name" value="LacI/GalR-like_sensor"/>
</dbReference>
<reference evidence="5" key="2">
    <citation type="journal article" date="2021" name="PeerJ">
        <title>Extensive microbial diversity within the chicken gut microbiome revealed by metagenomics and culture.</title>
        <authorList>
            <person name="Gilroy R."/>
            <person name="Ravi A."/>
            <person name="Getino M."/>
            <person name="Pursley I."/>
            <person name="Horton D.L."/>
            <person name="Alikhan N.F."/>
            <person name="Baker D."/>
            <person name="Gharbi K."/>
            <person name="Hall N."/>
            <person name="Watson M."/>
            <person name="Adriaenssens E.M."/>
            <person name="Foster-Nyarko E."/>
            <person name="Jarju S."/>
            <person name="Secka A."/>
            <person name="Antonio M."/>
            <person name="Oren A."/>
            <person name="Chaudhuri R.R."/>
            <person name="La Ragione R."/>
            <person name="Hildebrand F."/>
            <person name="Pallen M.J."/>
        </authorList>
    </citation>
    <scope>NUCLEOTIDE SEQUENCE</scope>
    <source>
        <strain evidence="5">ChiSjej3B21-11622</strain>
    </source>
</reference>
<dbReference type="InterPro" id="IPR033532">
    <property type="entry name" value="AraR_ligand_bind_dom"/>
</dbReference>
<dbReference type="SUPFAM" id="SSF46785">
    <property type="entry name" value="Winged helix' DNA-binding domain"/>
    <property type="match status" value="1"/>
</dbReference>
<dbReference type="Gene3D" id="3.40.50.2300">
    <property type="match status" value="2"/>
</dbReference>
<dbReference type="Pfam" id="PF00392">
    <property type="entry name" value="GntR"/>
    <property type="match status" value="1"/>
</dbReference>
<evidence type="ECO:0000256" key="2">
    <source>
        <dbReference type="ARBA" id="ARBA00023125"/>
    </source>
</evidence>
<dbReference type="SUPFAM" id="SSF53822">
    <property type="entry name" value="Periplasmic binding protein-like I"/>
    <property type="match status" value="1"/>
</dbReference>
<sequence length="368" mass="42278">MSEDGKLKYYRLKEDLKEQILSGKIKAGDKLPSENELARTYCLSRHTVRKALAILADAGYVEAVHGSGTYCLKRFGKKRESKIIAVVTTYLSNYIFPKLIQGIDKVLSENGYSIILKNTGNSRKKEAEYLEDLLTKDIDGMIIEPSKSELYCKHVYLYERMEENQIPYVFIQGLYEQMEEKPHILMDDCQGGYLVTNHLIRLGHRHIVGIFKADDRQGRERHRGYVKALQEAGFLYEPDQVIWFHTEDRREKPSAALKQLRKQGREIDGIVCYNDEIAIQVMESLKQEGLSVPEDLSVTGYDDSLYARESEVGITTIAHPQEKLGEMAAQLLLEQLRHVPPEASRVQRLIEAKLIVRDSCRDRKKQLV</sequence>
<dbReference type="InterPro" id="IPR028082">
    <property type="entry name" value="Peripla_BP_I"/>
</dbReference>
<dbReference type="CDD" id="cd07377">
    <property type="entry name" value="WHTH_GntR"/>
    <property type="match status" value="1"/>
</dbReference>
<dbReference type="InterPro" id="IPR000524">
    <property type="entry name" value="Tscrpt_reg_HTH_GntR"/>
</dbReference>
<dbReference type="InterPro" id="IPR036388">
    <property type="entry name" value="WH-like_DNA-bd_sf"/>
</dbReference>
<dbReference type="Gene3D" id="1.10.10.10">
    <property type="entry name" value="Winged helix-like DNA-binding domain superfamily/Winged helix DNA-binding domain"/>
    <property type="match status" value="1"/>
</dbReference>
<keyword evidence="3" id="KW-0804">Transcription</keyword>
<reference evidence="5" key="1">
    <citation type="submission" date="2020-10" db="EMBL/GenBank/DDBJ databases">
        <authorList>
            <person name="Gilroy R."/>
        </authorList>
    </citation>
    <scope>NUCLEOTIDE SEQUENCE</scope>
    <source>
        <strain evidence="5">ChiSjej3B21-11622</strain>
    </source>
</reference>
<dbReference type="PROSITE" id="PS50949">
    <property type="entry name" value="HTH_GNTR"/>
    <property type="match status" value="1"/>
</dbReference>
<evidence type="ECO:0000313" key="6">
    <source>
        <dbReference type="Proteomes" id="UP000886886"/>
    </source>
</evidence>
<dbReference type="GO" id="GO:0000976">
    <property type="term" value="F:transcription cis-regulatory region binding"/>
    <property type="evidence" value="ECO:0007669"/>
    <property type="project" value="TreeGrafter"/>
</dbReference>
<keyword evidence="2" id="KW-0238">DNA-binding</keyword>
<comment type="caution">
    <text evidence="5">The sequence shown here is derived from an EMBL/GenBank/DDBJ whole genome shotgun (WGS) entry which is preliminary data.</text>
</comment>
<dbReference type="PANTHER" id="PTHR30146:SF150">
    <property type="entry name" value="ARABINOSE METABOLISM TRANSCRIPTIONAL REPRESSOR"/>
    <property type="match status" value="1"/>
</dbReference>
<proteinExistence type="predicted"/>
<accession>A0A9D0ZV48</accession>
<dbReference type="AlphaFoldDB" id="A0A9D0ZV48"/>
<gene>
    <name evidence="5" type="ORF">IAB26_05390</name>
</gene>
<name>A0A9D0ZV48_9FIRM</name>